<dbReference type="Pfam" id="PF01419">
    <property type="entry name" value="Jacalin"/>
    <property type="match status" value="1"/>
</dbReference>
<name>A0ABN9SMK7_9DINO</name>
<dbReference type="SUPFAM" id="SSF51101">
    <property type="entry name" value="Mannose-binding lectins"/>
    <property type="match status" value="2"/>
</dbReference>
<evidence type="ECO:0000259" key="1">
    <source>
        <dbReference type="Pfam" id="PF01419"/>
    </source>
</evidence>
<gene>
    <name evidence="3" type="ORF">PCOR1329_LOCUS30889</name>
</gene>
<sequence length="503" mass="54844">MRGADQGGAVSTHLMGTSVERQVGWSADARRAKRIRRQQFAREVQCARHLCERLEKWVIGRDEAGFLAQASREAAALARASLGGRLLRTIGAVYERCAERYFEGLRGSAMDAQLASWQDSGHSLGVKLQAMTSVARSAFAMRSMHEHCAATGSQDDNPVVSIRVWTSSTVDQIAFKYKDGSVRTWGRLESPRGAEPAPFDLANGEYLVQVSARVGDSTDGIQFTTSRGKSSIWYGDSSAGSDCTWTAQSGFHIRGFQSREEEASRPVPSITDVEEIQIKADNPVVSVRVQSTGSEVDQIVFGYKDGSTRAWGEAGAQGAAEHAATFDLAPGEHLAHVEVRVGDSTQGVQFTTSRGRKSAWYGHDAGSPCAWTARSGHHIHGLKTLAGASKPVAGITEIEEKQIQADPEAARQSCLEESLPVFLQAIWDISALDIESTTRSVCEKVLKDCSVPWQLRHRRAVALLRLGRLLRDAGQVDRKDLSDSKEVKQHLEEALLGAMRDRG</sequence>
<evidence type="ECO:0000259" key="2">
    <source>
        <dbReference type="Pfam" id="PF14308"/>
    </source>
</evidence>
<dbReference type="EMBL" id="CAUYUJ010012014">
    <property type="protein sequence ID" value="CAK0833062.1"/>
    <property type="molecule type" value="Genomic_DNA"/>
</dbReference>
<keyword evidence="4" id="KW-1185">Reference proteome</keyword>
<dbReference type="InterPro" id="IPR001229">
    <property type="entry name" value="Jacalin-like_lectin_dom"/>
</dbReference>
<feature type="domain" description="Jacalin-type lectin" evidence="1">
    <location>
        <begin position="155"/>
        <end position="261"/>
    </location>
</feature>
<organism evidence="3 4">
    <name type="scientific">Prorocentrum cordatum</name>
    <dbReference type="NCBI Taxonomy" id="2364126"/>
    <lineage>
        <taxon>Eukaryota</taxon>
        <taxon>Sar</taxon>
        <taxon>Alveolata</taxon>
        <taxon>Dinophyceae</taxon>
        <taxon>Prorocentrales</taxon>
        <taxon>Prorocentraceae</taxon>
        <taxon>Prorocentrum</taxon>
    </lineage>
</organism>
<dbReference type="PANTHER" id="PTHR44094:SF8">
    <property type="entry name" value="DNAJ HEAT SHOCK N-TERMINAL DOMAIN-CONTAINING PROTEIN-RELATED"/>
    <property type="match status" value="1"/>
</dbReference>
<protein>
    <submittedName>
        <fullName evidence="3">Uncharacterized protein</fullName>
    </submittedName>
</protein>
<dbReference type="Pfam" id="PF14308">
    <property type="entry name" value="DnaJ-X"/>
    <property type="match status" value="2"/>
</dbReference>
<feature type="domain" description="DNAJ-containing protein X-domain" evidence="2">
    <location>
        <begin position="41"/>
        <end position="147"/>
    </location>
</feature>
<dbReference type="InterPro" id="IPR036404">
    <property type="entry name" value="Jacalin-like_lectin_dom_sf"/>
</dbReference>
<accession>A0ABN9SMK7</accession>
<dbReference type="Proteomes" id="UP001189429">
    <property type="component" value="Unassembled WGS sequence"/>
</dbReference>
<dbReference type="PANTHER" id="PTHR44094">
    <property type="entry name" value="DNAJ HEAT SHOCK N-TERMINAL DOMAIN-CONTAINING PROTEIN"/>
    <property type="match status" value="1"/>
</dbReference>
<proteinExistence type="predicted"/>
<evidence type="ECO:0000313" key="3">
    <source>
        <dbReference type="EMBL" id="CAK0833062.1"/>
    </source>
</evidence>
<comment type="caution">
    <text evidence="3">The sequence shown here is derived from an EMBL/GenBank/DDBJ whole genome shotgun (WGS) entry which is preliminary data.</text>
</comment>
<dbReference type="InterPro" id="IPR052423">
    <property type="entry name" value="EMIR"/>
</dbReference>
<dbReference type="InterPro" id="IPR026894">
    <property type="entry name" value="DnaJ_X"/>
</dbReference>
<feature type="domain" description="DNAJ-containing protein X-domain" evidence="2">
    <location>
        <begin position="382"/>
        <end position="488"/>
    </location>
</feature>
<reference evidence="3" key="1">
    <citation type="submission" date="2023-10" db="EMBL/GenBank/DDBJ databases">
        <authorList>
            <person name="Chen Y."/>
            <person name="Shah S."/>
            <person name="Dougan E. K."/>
            <person name="Thang M."/>
            <person name="Chan C."/>
        </authorList>
    </citation>
    <scope>NUCLEOTIDE SEQUENCE [LARGE SCALE GENOMIC DNA]</scope>
</reference>
<dbReference type="Gene3D" id="2.100.10.30">
    <property type="entry name" value="Jacalin-like lectin domain"/>
    <property type="match status" value="2"/>
</dbReference>
<evidence type="ECO:0000313" key="4">
    <source>
        <dbReference type="Proteomes" id="UP001189429"/>
    </source>
</evidence>